<dbReference type="OrthoDB" id="1082515at2"/>
<gene>
    <name evidence="1" type="ORF">ACU52_10310</name>
</gene>
<sequence>MRKSRFVKTAGSLVVIMLIVLASAGQLHLPGHGNRTNRSFEETVVSHVQATLAKGEKVELGSRFLCKDYKENGELRFACNITYCVVSENGVKEMHTAHVVCNEDKDRIIEWKEIEKQ</sequence>
<keyword evidence="2" id="KW-1185">Reference proteome</keyword>
<reference evidence="1 2" key="1">
    <citation type="submission" date="2015-06" db="EMBL/GenBank/DDBJ databases">
        <title>Prevotella sp. 109, sp. nov., a novel member of the family Prevotellaceae isolated from human faeces.</title>
        <authorList>
            <person name="Shkoporov A.N."/>
            <person name="Chaplin A.V."/>
            <person name="Kafarskaia L.I."/>
            <person name="Efimov B.A."/>
        </authorList>
    </citation>
    <scope>NUCLEOTIDE SEQUENCE [LARGE SCALE GENOMIC DNA]</scope>
    <source>
        <strain evidence="1 2">109</strain>
    </source>
</reference>
<name>A0A8E1QWI1_9BACT</name>
<evidence type="ECO:0000313" key="2">
    <source>
        <dbReference type="Proteomes" id="UP000036951"/>
    </source>
</evidence>
<evidence type="ECO:0000313" key="1">
    <source>
        <dbReference type="EMBL" id="KOO67995.1"/>
    </source>
</evidence>
<comment type="caution">
    <text evidence="1">The sequence shown here is derived from an EMBL/GenBank/DDBJ whole genome shotgun (WGS) entry which is preliminary data.</text>
</comment>
<dbReference type="RefSeq" id="WP_053398716.1">
    <property type="nucleotide sequence ID" value="NZ_LFQU01000020.1"/>
</dbReference>
<accession>A0A8E1QWI1</accession>
<protein>
    <submittedName>
        <fullName evidence="1">Uncharacterized protein</fullName>
    </submittedName>
</protein>
<organism evidence="1 2">
    <name type="scientific">Xylanibacter rarus</name>
    <dbReference type="NCBI Taxonomy" id="1676614"/>
    <lineage>
        <taxon>Bacteria</taxon>
        <taxon>Pseudomonadati</taxon>
        <taxon>Bacteroidota</taxon>
        <taxon>Bacteroidia</taxon>
        <taxon>Bacteroidales</taxon>
        <taxon>Prevotellaceae</taxon>
        <taxon>Xylanibacter</taxon>
    </lineage>
</organism>
<dbReference type="Proteomes" id="UP000036951">
    <property type="component" value="Unassembled WGS sequence"/>
</dbReference>
<dbReference type="EMBL" id="LFQU01000020">
    <property type="protein sequence ID" value="KOO67995.1"/>
    <property type="molecule type" value="Genomic_DNA"/>
</dbReference>
<dbReference type="AlphaFoldDB" id="A0A8E1QWI1"/>
<proteinExistence type="predicted"/>